<keyword evidence="2" id="KW-1185">Reference proteome</keyword>
<dbReference type="RefSeq" id="WP_126780428.1">
    <property type="nucleotide sequence ID" value="NZ_PIQC01000003.1"/>
</dbReference>
<dbReference type="EMBL" id="PIQC01000003">
    <property type="protein sequence ID" value="RUO71647.1"/>
    <property type="molecule type" value="Genomic_DNA"/>
</dbReference>
<protein>
    <recommendedName>
        <fullName evidence="3">Lipoprotein</fullName>
    </recommendedName>
</protein>
<accession>A0A432Z186</accession>
<dbReference type="Proteomes" id="UP000288058">
    <property type="component" value="Unassembled WGS sequence"/>
</dbReference>
<gene>
    <name evidence="1" type="ORF">CWI78_03795</name>
</gene>
<name>A0A432Z186_9GAMM</name>
<organism evidence="1 2">
    <name type="scientific">Idiomarina ramblicola</name>
    <dbReference type="NCBI Taxonomy" id="263724"/>
    <lineage>
        <taxon>Bacteria</taxon>
        <taxon>Pseudomonadati</taxon>
        <taxon>Pseudomonadota</taxon>
        <taxon>Gammaproteobacteria</taxon>
        <taxon>Alteromonadales</taxon>
        <taxon>Idiomarinaceae</taxon>
        <taxon>Idiomarina</taxon>
    </lineage>
</organism>
<evidence type="ECO:0000313" key="2">
    <source>
        <dbReference type="Proteomes" id="UP000288058"/>
    </source>
</evidence>
<dbReference type="PROSITE" id="PS51257">
    <property type="entry name" value="PROKAR_LIPOPROTEIN"/>
    <property type="match status" value="1"/>
</dbReference>
<sequence length="114" mass="12597">MKKALSIALLSGLLGACSDPDPQVSIEAWEHTNRHTGGTYFVIEITSIEELVTVEDMLVNRGNCDYSDKTPYSRKPYLPTDLKYGESIELKVYDDCSLTEIEVVTGSGSTVVNY</sequence>
<dbReference type="AlphaFoldDB" id="A0A432Z186"/>
<comment type="caution">
    <text evidence="1">The sequence shown here is derived from an EMBL/GenBank/DDBJ whole genome shotgun (WGS) entry which is preliminary data.</text>
</comment>
<reference evidence="2" key="1">
    <citation type="journal article" date="2018" name="Front. Microbiol.">
        <title>Genome-Based Analysis Reveals the Taxonomy and Diversity of the Family Idiomarinaceae.</title>
        <authorList>
            <person name="Liu Y."/>
            <person name="Lai Q."/>
            <person name="Shao Z."/>
        </authorList>
    </citation>
    <scope>NUCLEOTIDE SEQUENCE [LARGE SCALE GENOMIC DNA]</scope>
    <source>
        <strain evidence="2">R22</strain>
    </source>
</reference>
<evidence type="ECO:0008006" key="3">
    <source>
        <dbReference type="Google" id="ProtNLM"/>
    </source>
</evidence>
<evidence type="ECO:0000313" key="1">
    <source>
        <dbReference type="EMBL" id="RUO71647.1"/>
    </source>
</evidence>
<proteinExistence type="predicted"/>